<dbReference type="Proteomes" id="UP000324585">
    <property type="component" value="Unassembled WGS sequence"/>
</dbReference>
<organism evidence="2 3">
    <name type="scientific">Porphyridium purpureum</name>
    <name type="common">Red alga</name>
    <name type="synonym">Porphyridium cruentum</name>
    <dbReference type="NCBI Taxonomy" id="35688"/>
    <lineage>
        <taxon>Eukaryota</taxon>
        <taxon>Rhodophyta</taxon>
        <taxon>Bangiophyceae</taxon>
        <taxon>Porphyridiales</taxon>
        <taxon>Porphyridiaceae</taxon>
        <taxon>Porphyridium</taxon>
    </lineage>
</organism>
<evidence type="ECO:0000313" key="2">
    <source>
        <dbReference type="EMBL" id="KAA8498415.1"/>
    </source>
</evidence>
<dbReference type="InterPro" id="IPR036102">
    <property type="entry name" value="OsmC/Ohrsf"/>
</dbReference>
<accession>A0A5J4Z518</accession>
<dbReference type="InterPro" id="IPR015946">
    <property type="entry name" value="KH_dom-like_a/b"/>
</dbReference>
<keyword evidence="3" id="KW-1185">Reference proteome</keyword>
<evidence type="ECO:0000256" key="1">
    <source>
        <dbReference type="SAM" id="MobiDB-lite"/>
    </source>
</evidence>
<dbReference type="EMBL" id="VRMN01000001">
    <property type="protein sequence ID" value="KAA8498415.1"/>
    <property type="molecule type" value="Genomic_DNA"/>
</dbReference>
<feature type="region of interest" description="Disordered" evidence="1">
    <location>
        <begin position="138"/>
        <end position="170"/>
    </location>
</feature>
<name>A0A5J4Z518_PORPP</name>
<reference evidence="3" key="1">
    <citation type="journal article" date="2019" name="Nat. Commun.">
        <title>Expansion of phycobilisome linker gene families in mesophilic red algae.</title>
        <authorList>
            <person name="Lee J."/>
            <person name="Kim D."/>
            <person name="Bhattacharya D."/>
            <person name="Yoon H.S."/>
        </authorList>
    </citation>
    <scope>NUCLEOTIDE SEQUENCE [LARGE SCALE GENOMIC DNA]</scope>
    <source>
        <strain evidence="3">CCMP 1328</strain>
    </source>
</reference>
<dbReference type="AlphaFoldDB" id="A0A5J4Z518"/>
<gene>
    <name evidence="2" type="ORF">FVE85_6000</name>
</gene>
<comment type="caution">
    <text evidence="2">The sequence shown here is derived from an EMBL/GenBank/DDBJ whole genome shotgun (WGS) entry which is preliminary data.</text>
</comment>
<sequence length="477" mass="51984">MAAKGVVLLLMMEDEWAEMEPDTLAAARKQPARDGSFDAKRFKAAPRDVSSCVSPFMAVLGTERSLCAPEMCLAAIAHCFAVNMQEESQLQGVPLSAIEVAVTGACDLRKVLDPQTAVPPCFHDCELVVTARTSRSADYAMDTGGNNPHARDAQSHPSARSSRANQASHLHGRMDVAAHALNDGKGTDYVHSIHRVFESAKMRVPACNTMSYGVPSQLRAHVVCVATSNLQGESCAGDASLDFSLSVSEDFEIDKQKIETEAASRVERARRLVLGQADLETSSAVFSLFLATDGDLQMREKEVDMRLTFPGFRVGTDRSFLREKPISFIASQSPSPGFPDGAAMQFGIARKVADSAKWPIAMTSLLDALHERLSVSICHRPDASRRGGVSVNHLRINSTSWWDACGPHNGGPNDLLARFYDMKCDVSINEGTEYLLDAEKRRLKKALETLYAASTASFIANSLTGDIRLEYVLRIDR</sequence>
<evidence type="ECO:0000313" key="3">
    <source>
        <dbReference type="Proteomes" id="UP000324585"/>
    </source>
</evidence>
<dbReference type="SUPFAM" id="SSF82784">
    <property type="entry name" value="OsmC-like"/>
    <property type="match status" value="1"/>
</dbReference>
<protein>
    <submittedName>
        <fullName evidence="2">Uncharacterized protein</fullName>
    </submittedName>
</protein>
<dbReference type="Gene3D" id="3.30.300.20">
    <property type="match status" value="1"/>
</dbReference>
<proteinExistence type="predicted"/>
<feature type="compositionally biased region" description="Polar residues" evidence="1">
    <location>
        <begin position="155"/>
        <end position="168"/>
    </location>
</feature>